<gene>
    <name evidence="1" type="ORF">Fot_18299</name>
</gene>
<reference evidence="2" key="1">
    <citation type="submission" date="2024-07" db="EMBL/GenBank/DDBJ databases">
        <title>Two chromosome-level genome assemblies of Korean endemic species Abeliophyllum distichum and Forsythia ovata (Oleaceae).</title>
        <authorList>
            <person name="Jang H."/>
        </authorList>
    </citation>
    <scope>NUCLEOTIDE SEQUENCE [LARGE SCALE GENOMIC DNA]</scope>
</reference>
<accession>A0ABD1VHW4</accession>
<name>A0ABD1VHW4_9LAMI</name>
<comment type="caution">
    <text evidence="1">The sequence shown here is derived from an EMBL/GenBank/DDBJ whole genome shotgun (WGS) entry which is preliminary data.</text>
</comment>
<sequence length="130" mass="14901">MFAKPDHITCCFTAEITLVVRLWNQCILRFKSSSTVVGILRYNAIVIKIDRSVFYESAESHKQTYSRIRLASASSFSATTFSVPRHRTPHFVLQPLQTIIMVTRIEKKEENSHIIAVLKQLFVSNSNPMN</sequence>
<dbReference type="AlphaFoldDB" id="A0ABD1VHW4"/>
<organism evidence="1 2">
    <name type="scientific">Forsythia ovata</name>
    <dbReference type="NCBI Taxonomy" id="205694"/>
    <lineage>
        <taxon>Eukaryota</taxon>
        <taxon>Viridiplantae</taxon>
        <taxon>Streptophyta</taxon>
        <taxon>Embryophyta</taxon>
        <taxon>Tracheophyta</taxon>
        <taxon>Spermatophyta</taxon>
        <taxon>Magnoliopsida</taxon>
        <taxon>eudicotyledons</taxon>
        <taxon>Gunneridae</taxon>
        <taxon>Pentapetalae</taxon>
        <taxon>asterids</taxon>
        <taxon>lamiids</taxon>
        <taxon>Lamiales</taxon>
        <taxon>Oleaceae</taxon>
        <taxon>Forsythieae</taxon>
        <taxon>Forsythia</taxon>
    </lineage>
</organism>
<evidence type="ECO:0000313" key="1">
    <source>
        <dbReference type="EMBL" id="KAL2536908.1"/>
    </source>
</evidence>
<dbReference type="Proteomes" id="UP001604277">
    <property type="component" value="Unassembled WGS sequence"/>
</dbReference>
<protein>
    <submittedName>
        <fullName evidence="1">Uncharacterized protein</fullName>
    </submittedName>
</protein>
<dbReference type="PANTHER" id="PTHR37701:SF17">
    <property type="entry name" value="METHYL BINDING DOMAIN117"/>
    <property type="match status" value="1"/>
</dbReference>
<dbReference type="PANTHER" id="PTHR37701">
    <property type="entry name" value="METHYL-CPG-BINDING DOMAIN-CONTAINING PROTEIN 8"/>
    <property type="match status" value="1"/>
</dbReference>
<evidence type="ECO:0000313" key="2">
    <source>
        <dbReference type="Proteomes" id="UP001604277"/>
    </source>
</evidence>
<proteinExistence type="predicted"/>
<dbReference type="EMBL" id="JBFOLJ010000005">
    <property type="protein sequence ID" value="KAL2536908.1"/>
    <property type="molecule type" value="Genomic_DNA"/>
</dbReference>
<keyword evidence="2" id="KW-1185">Reference proteome</keyword>
<dbReference type="InterPro" id="IPR037472">
    <property type="entry name" value="MBD8"/>
</dbReference>